<dbReference type="GO" id="GO:0022857">
    <property type="term" value="F:transmembrane transporter activity"/>
    <property type="evidence" value="ECO:0007669"/>
    <property type="project" value="InterPro"/>
</dbReference>
<evidence type="ECO:0000256" key="4">
    <source>
        <dbReference type="ARBA" id="ARBA00023136"/>
    </source>
</evidence>
<feature type="transmembrane region" description="Helical" evidence="5">
    <location>
        <begin position="195"/>
        <end position="216"/>
    </location>
</feature>
<keyword evidence="2 5" id="KW-0812">Transmembrane</keyword>
<feature type="transmembrane region" description="Helical" evidence="5">
    <location>
        <begin position="106"/>
        <end position="125"/>
    </location>
</feature>
<dbReference type="Proteomes" id="UP000236732">
    <property type="component" value="Unassembled WGS sequence"/>
</dbReference>
<dbReference type="InterPro" id="IPR020846">
    <property type="entry name" value="MFS_dom"/>
</dbReference>
<proteinExistence type="predicted"/>
<feature type="transmembrane region" description="Helical" evidence="5">
    <location>
        <begin position="457"/>
        <end position="478"/>
    </location>
</feature>
<comment type="subcellular location">
    <subcellularLocation>
        <location evidence="1">Cell membrane</location>
        <topology evidence="1">Multi-pass membrane protein</topology>
    </subcellularLocation>
</comment>
<feature type="transmembrane region" description="Helical" evidence="5">
    <location>
        <begin position="131"/>
        <end position="152"/>
    </location>
</feature>
<dbReference type="EMBL" id="FNVT01000004">
    <property type="protein sequence ID" value="SEG74822.1"/>
    <property type="molecule type" value="Genomic_DNA"/>
</dbReference>
<accession>A0A1H6CPC7</accession>
<dbReference type="Gene3D" id="1.20.1720.10">
    <property type="entry name" value="Multidrug resistance protein D"/>
    <property type="match status" value="1"/>
</dbReference>
<dbReference type="InterPro" id="IPR011701">
    <property type="entry name" value="MFS"/>
</dbReference>
<keyword evidence="8" id="KW-1185">Reference proteome</keyword>
<feature type="transmembrane region" description="Helical" evidence="5">
    <location>
        <begin position="164"/>
        <end position="189"/>
    </location>
</feature>
<evidence type="ECO:0000259" key="6">
    <source>
        <dbReference type="PROSITE" id="PS50850"/>
    </source>
</evidence>
<dbReference type="GO" id="GO:0005886">
    <property type="term" value="C:plasma membrane"/>
    <property type="evidence" value="ECO:0007669"/>
    <property type="project" value="UniProtKB-SubCell"/>
</dbReference>
<dbReference type="AlphaFoldDB" id="A0A1H6CPC7"/>
<feature type="transmembrane region" description="Helical" evidence="5">
    <location>
        <begin position="301"/>
        <end position="322"/>
    </location>
</feature>
<reference evidence="7 8" key="1">
    <citation type="submission" date="2016-10" db="EMBL/GenBank/DDBJ databases">
        <authorList>
            <person name="de Groot N.N."/>
        </authorList>
    </citation>
    <scope>NUCLEOTIDE SEQUENCE [LARGE SCALE GENOMIC DNA]</scope>
    <source>
        <strain evidence="7 8">CGMCC 4.7037</strain>
    </source>
</reference>
<organism evidence="7 8">
    <name type="scientific">Nonomuraea solani</name>
    <dbReference type="NCBI Taxonomy" id="1144553"/>
    <lineage>
        <taxon>Bacteria</taxon>
        <taxon>Bacillati</taxon>
        <taxon>Actinomycetota</taxon>
        <taxon>Actinomycetes</taxon>
        <taxon>Streptosporangiales</taxon>
        <taxon>Streptosporangiaceae</taxon>
        <taxon>Nonomuraea</taxon>
    </lineage>
</organism>
<evidence type="ECO:0000313" key="7">
    <source>
        <dbReference type="EMBL" id="SEG74822.1"/>
    </source>
</evidence>
<feature type="transmembrane region" description="Helical" evidence="5">
    <location>
        <begin position="74"/>
        <end position="94"/>
    </location>
</feature>
<keyword evidence="4 5" id="KW-0472">Membrane</keyword>
<dbReference type="PANTHER" id="PTHR42718:SF39">
    <property type="entry name" value="ACTINORHODIN TRANSPORTER-RELATED"/>
    <property type="match status" value="1"/>
</dbReference>
<feature type="transmembrane region" description="Helical" evidence="5">
    <location>
        <begin position="39"/>
        <end position="62"/>
    </location>
</feature>
<dbReference type="PRINTS" id="PR01036">
    <property type="entry name" value="TCRTETB"/>
</dbReference>
<sequence length="488" mass="50367">MGSRYWYWNHGRLANMSQTAAIHPSAHTKPQEAPKASGLLLAIILVGQFLAILNVNIVNVATPTIEADLHSSGAGLQMIVAGYTIVYAVLLITGARVGDLFGYRRAFLGGLAIFTLTTLVAGLAPSTGWLVASRLVQGAGAALMMPQVLTLIQRNYQGAARGRAIGLWSLVISGGIVVGQALGGILLGFGLGWRIVFLLLVPIGALLLVAGLRVLPADQGGHGTGLDPWGLVSLSAAVLLFVVPLVLGRDLGWPLWGWISMALSVVAFAAFVRIERWVTARGGRPLVDASVLRAPGMRPGLAILLFGPATWGAFLFTSALHLQGELHLSPLASGMMLVPCALAFGLVGLAWPRLPARLQRPLVPFGYVVAAPAYLGLGLAAGGGLPYAIMSALIGAGLGVQVAVTNMATEQVDGAYAADASGALLTVMQLGQVIGVSTVGTLFITLSQGHGTVSASLVSSIAMAGLAVVAGLSSLFLVRRRVPAAART</sequence>
<feature type="transmembrane region" description="Helical" evidence="5">
    <location>
        <begin position="253"/>
        <end position="274"/>
    </location>
</feature>
<dbReference type="SUPFAM" id="SSF103473">
    <property type="entry name" value="MFS general substrate transporter"/>
    <property type="match status" value="2"/>
</dbReference>
<evidence type="ECO:0000256" key="5">
    <source>
        <dbReference type="SAM" id="Phobius"/>
    </source>
</evidence>
<gene>
    <name evidence="7" type="ORF">SAMN05444920_104213</name>
</gene>
<feature type="transmembrane region" description="Helical" evidence="5">
    <location>
        <begin position="328"/>
        <end position="350"/>
    </location>
</feature>
<feature type="transmembrane region" description="Helical" evidence="5">
    <location>
        <begin position="387"/>
        <end position="408"/>
    </location>
</feature>
<evidence type="ECO:0000256" key="3">
    <source>
        <dbReference type="ARBA" id="ARBA00022989"/>
    </source>
</evidence>
<dbReference type="Gene3D" id="1.20.1250.20">
    <property type="entry name" value="MFS general substrate transporter like domains"/>
    <property type="match status" value="1"/>
</dbReference>
<evidence type="ECO:0000256" key="1">
    <source>
        <dbReference type="ARBA" id="ARBA00004651"/>
    </source>
</evidence>
<feature type="transmembrane region" description="Helical" evidence="5">
    <location>
        <begin position="228"/>
        <end position="247"/>
    </location>
</feature>
<keyword evidence="3 5" id="KW-1133">Transmembrane helix</keyword>
<dbReference type="Pfam" id="PF07690">
    <property type="entry name" value="MFS_1"/>
    <property type="match status" value="1"/>
</dbReference>
<feature type="transmembrane region" description="Helical" evidence="5">
    <location>
        <begin position="420"/>
        <end position="445"/>
    </location>
</feature>
<feature type="domain" description="Major facilitator superfamily (MFS) profile" evidence="6">
    <location>
        <begin position="40"/>
        <end position="482"/>
    </location>
</feature>
<dbReference type="PANTHER" id="PTHR42718">
    <property type="entry name" value="MAJOR FACILITATOR SUPERFAMILY MULTIDRUG TRANSPORTER MFSC"/>
    <property type="match status" value="1"/>
</dbReference>
<evidence type="ECO:0000313" key="8">
    <source>
        <dbReference type="Proteomes" id="UP000236732"/>
    </source>
</evidence>
<dbReference type="CDD" id="cd17321">
    <property type="entry name" value="MFS_MMR_MDR_like"/>
    <property type="match status" value="1"/>
</dbReference>
<feature type="transmembrane region" description="Helical" evidence="5">
    <location>
        <begin position="362"/>
        <end position="381"/>
    </location>
</feature>
<dbReference type="PROSITE" id="PS50850">
    <property type="entry name" value="MFS"/>
    <property type="match status" value="1"/>
</dbReference>
<dbReference type="InterPro" id="IPR036259">
    <property type="entry name" value="MFS_trans_sf"/>
</dbReference>
<protein>
    <submittedName>
        <fullName evidence="7">Major Facilitator Superfamily protein</fullName>
    </submittedName>
</protein>
<evidence type="ECO:0000256" key="2">
    <source>
        <dbReference type="ARBA" id="ARBA00022692"/>
    </source>
</evidence>
<name>A0A1H6CPC7_9ACTN</name>